<feature type="compositionally biased region" description="Polar residues" evidence="1">
    <location>
        <begin position="211"/>
        <end position="221"/>
    </location>
</feature>
<feature type="compositionally biased region" description="Basic and acidic residues" evidence="1">
    <location>
        <begin position="259"/>
        <end position="271"/>
    </location>
</feature>
<dbReference type="AlphaFoldDB" id="A0A2U1NWW8"/>
<proteinExistence type="predicted"/>
<dbReference type="Proteomes" id="UP000245207">
    <property type="component" value="Unassembled WGS sequence"/>
</dbReference>
<feature type="domain" description="PB1-like" evidence="2">
    <location>
        <begin position="102"/>
        <end position="196"/>
    </location>
</feature>
<dbReference type="EMBL" id="PKPP01002049">
    <property type="protein sequence ID" value="PWA77999.1"/>
    <property type="molecule type" value="Genomic_DNA"/>
</dbReference>
<dbReference type="Pfam" id="PF26130">
    <property type="entry name" value="PB1-like"/>
    <property type="match status" value="1"/>
</dbReference>
<accession>A0A2U1NWW8</accession>
<evidence type="ECO:0000313" key="3">
    <source>
        <dbReference type="EMBL" id="PWA77999.1"/>
    </source>
</evidence>
<keyword evidence="4" id="KW-1185">Reference proteome</keyword>
<evidence type="ECO:0000259" key="2">
    <source>
        <dbReference type="Pfam" id="PF26130"/>
    </source>
</evidence>
<feature type="region of interest" description="Disordered" evidence="1">
    <location>
        <begin position="211"/>
        <end position="230"/>
    </location>
</feature>
<sequence length="271" mass="30414">MWAPSTNRHTGVEAAVYGVGGDAILIGMVYTRTISRILKIVITVSTIFRFYNVLPQSGDSHQILNKRAVEICYFPQPEEVDGNQYKIEKHRNKMESSSSTSTFLIKFHRGGVFVRDPFSYDYDMLSEIKNVNVSELGYVGLVKLLVAQCASDIQQFFYVVPGLDLEAGLRSLKNEVDLKKCVELGEKHGNVLDIYVSLSVFELHDATSPNALPQVENVQPNDDSDSDLEGDYNIFEYDTEEESDTASIDHLSDGEEELFEVRTKKPDAPIT</sequence>
<reference evidence="3 4" key="1">
    <citation type="journal article" date="2018" name="Mol. Plant">
        <title>The genome of Artemisia annua provides insight into the evolution of Asteraceae family and artemisinin biosynthesis.</title>
        <authorList>
            <person name="Shen Q."/>
            <person name="Zhang L."/>
            <person name="Liao Z."/>
            <person name="Wang S."/>
            <person name="Yan T."/>
            <person name="Shi P."/>
            <person name="Liu M."/>
            <person name="Fu X."/>
            <person name="Pan Q."/>
            <person name="Wang Y."/>
            <person name="Lv Z."/>
            <person name="Lu X."/>
            <person name="Zhang F."/>
            <person name="Jiang W."/>
            <person name="Ma Y."/>
            <person name="Chen M."/>
            <person name="Hao X."/>
            <person name="Li L."/>
            <person name="Tang Y."/>
            <person name="Lv G."/>
            <person name="Zhou Y."/>
            <person name="Sun X."/>
            <person name="Brodelius P.E."/>
            <person name="Rose J.K.C."/>
            <person name="Tang K."/>
        </authorList>
    </citation>
    <scope>NUCLEOTIDE SEQUENCE [LARGE SCALE GENOMIC DNA]</scope>
    <source>
        <strain evidence="4">cv. Huhao1</strain>
        <tissue evidence="3">Leaf</tissue>
    </source>
</reference>
<dbReference type="InterPro" id="IPR058594">
    <property type="entry name" value="PB1-like_dom_pln"/>
</dbReference>
<protein>
    <recommendedName>
        <fullName evidence="2">PB1-like domain-containing protein</fullName>
    </recommendedName>
</protein>
<evidence type="ECO:0000256" key="1">
    <source>
        <dbReference type="SAM" id="MobiDB-lite"/>
    </source>
</evidence>
<name>A0A2U1NWW8_ARTAN</name>
<organism evidence="3 4">
    <name type="scientific">Artemisia annua</name>
    <name type="common">Sweet wormwood</name>
    <dbReference type="NCBI Taxonomy" id="35608"/>
    <lineage>
        <taxon>Eukaryota</taxon>
        <taxon>Viridiplantae</taxon>
        <taxon>Streptophyta</taxon>
        <taxon>Embryophyta</taxon>
        <taxon>Tracheophyta</taxon>
        <taxon>Spermatophyta</taxon>
        <taxon>Magnoliopsida</taxon>
        <taxon>eudicotyledons</taxon>
        <taxon>Gunneridae</taxon>
        <taxon>Pentapetalae</taxon>
        <taxon>asterids</taxon>
        <taxon>campanulids</taxon>
        <taxon>Asterales</taxon>
        <taxon>Asteraceae</taxon>
        <taxon>Asteroideae</taxon>
        <taxon>Anthemideae</taxon>
        <taxon>Artemisiinae</taxon>
        <taxon>Artemisia</taxon>
    </lineage>
</organism>
<feature type="region of interest" description="Disordered" evidence="1">
    <location>
        <begin position="239"/>
        <end position="271"/>
    </location>
</feature>
<comment type="caution">
    <text evidence="3">The sequence shown here is derived from an EMBL/GenBank/DDBJ whole genome shotgun (WGS) entry which is preliminary data.</text>
</comment>
<evidence type="ECO:0000313" key="4">
    <source>
        <dbReference type="Proteomes" id="UP000245207"/>
    </source>
</evidence>
<gene>
    <name evidence="3" type="ORF">CTI12_AA049140</name>
</gene>